<dbReference type="Gene3D" id="3.40.50.10140">
    <property type="entry name" value="Toll/interleukin-1 receptor homology (TIR) domain"/>
    <property type="match status" value="1"/>
</dbReference>
<dbReference type="KEGG" id="sroi:IAG44_30745"/>
<dbReference type="Proteomes" id="UP000516052">
    <property type="component" value="Chromosome"/>
</dbReference>
<evidence type="ECO:0000259" key="2">
    <source>
        <dbReference type="PROSITE" id="PS50104"/>
    </source>
</evidence>
<accession>A0A7H0IKS9</accession>
<evidence type="ECO:0000313" key="3">
    <source>
        <dbReference type="EMBL" id="QNP73395.1"/>
    </source>
</evidence>
<evidence type="ECO:0000256" key="1">
    <source>
        <dbReference type="SAM" id="MobiDB-lite"/>
    </source>
</evidence>
<organism evidence="3 4">
    <name type="scientific">Streptomyces roseirectus</name>
    <dbReference type="NCBI Taxonomy" id="2768066"/>
    <lineage>
        <taxon>Bacteria</taxon>
        <taxon>Bacillati</taxon>
        <taxon>Actinomycetota</taxon>
        <taxon>Actinomycetes</taxon>
        <taxon>Kitasatosporales</taxon>
        <taxon>Streptomycetaceae</taxon>
        <taxon>Streptomyces</taxon>
    </lineage>
</organism>
<dbReference type="SUPFAM" id="SSF52200">
    <property type="entry name" value="Toll/Interleukin receptor TIR domain"/>
    <property type="match status" value="1"/>
</dbReference>
<proteinExistence type="predicted"/>
<dbReference type="InterPro" id="IPR000157">
    <property type="entry name" value="TIR_dom"/>
</dbReference>
<protein>
    <submittedName>
        <fullName evidence="3">Toll/interleukin-1 receptor domain-containing protein</fullName>
    </submittedName>
</protein>
<keyword evidence="3" id="KW-0675">Receptor</keyword>
<dbReference type="GO" id="GO:0007165">
    <property type="term" value="P:signal transduction"/>
    <property type="evidence" value="ECO:0007669"/>
    <property type="project" value="InterPro"/>
</dbReference>
<feature type="region of interest" description="Disordered" evidence="1">
    <location>
        <begin position="190"/>
        <end position="225"/>
    </location>
</feature>
<evidence type="ECO:0000313" key="4">
    <source>
        <dbReference type="Proteomes" id="UP000516052"/>
    </source>
</evidence>
<dbReference type="InterPro" id="IPR035897">
    <property type="entry name" value="Toll_tir_struct_dom_sf"/>
</dbReference>
<sequence length="328" mass="35954">MTDRPPFFFTSYAERPADNPLVEAFHARLQREVEIKRGRTATHEGFLNVGSIRLGQGWRRTIGSALGRARFLVVLLTDDYLSSPWCAREWAVMKERTRQALPAEPVSILPLFWTRLTRELPDDVAELQLRMATLGAAYTETCLVDLMRGDAQTYEKFVIGLTDHMIQSAGGELPEMDADLAASYPPAFGLRAPEEEGRREEGAREAAEADPATAAPAPPVAPSPAFGAGEKAALVDALVRSPISSTRDTYDVWLDSVRLHSEPIQLAPSTDSGTLRNRVLALVNFAMKQGLPTVMLAFAAALEELGADQATTEVRRLVDLAAAGWRPR</sequence>
<dbReference type="PROSITE" id="PS50104">
    <property type="entry name" value="TIR"/>
    <property type="match status" value="1"/>
</dbReference>
<dbReference type="Pfam" id="PF13676">
    <property type="entry name" value="TIR_2"/>
    <property type="match status" value="1"/>
</dbReference>
<feature type="domain" description="TIR" evidence="2">
    <location>
        <begin position="4"/>
        <end position="165"/>
    </location>
</feature>
<gene>
    <name evidence="3" type="ORF">IAG44_30745</name>
</gene>
<dbReference type="EMBL" id="CP060828">
    <property type="protein sequence ID" value="QNP73395.1"/>
    <property type="molecule type" value="Genomic_DNA"/>
</dbReference>
<keyword evidence="4" id="KW-1185">Reference proteome</keyword>
<dbReference type="RefSeq" id="WP_187750335.1">
    <property type="nucleotide sequence ID" value="NZ_CP060828.1"/>
</dbReference>
<reference evidence="3 4" key="1">
    <citation type="submission" date="2020-08" db="EMBL/GenBank/DDBJ databases">
        <title>A novel species.</title>
        <authorList>
            <person name="Gao J."/>
        </authorList>
    </citation>
    <scope>NUCLEOTIDE SEQUENCE [LARGE SCALE GENOMIC DNA]</scope>
    <source>
        <strain evidence="3 4">CRXT-G-22</strain>
    </source>
</reference>
<feature type="compositionally biased region" description="Basic and acidic residues" evidence="1">
    <location>
        <begin position="192"/>
        <end position="207"/>
    </location>
</feature>
<dbReference type="AlphaFoldDB" id="A0A7H0IKS9"/>
<name>A0A7H0IKS9_9ACTN</name>